<keyword evidence="7" id="KW-0408">Iron</keyword>
<comment type="cofactor">
    <cofactor evidence="1">
        <name>FAD</name>
        <dbReference type="ChEBI" id="CHEBI:57692"/>
    </cofactor>
</comment>
<evidence type="ECO:0000256" key="6">
    <source>
        <dbReference type="ARBA" id="ARBA00023002"/>
    </source>
</evidence>
<keyword evidence="3" id="KW-0001">2Fe-2S</keyword>
<dbReference type="AlphaFoldDB" id="A0A0G1L2C0"/>
<dbReference type="PRINTS" id="PR00371">
    <property type="entry name" value="FPNCR"/>
</dbReference>
<dbReference type="EMBL" id="LCKD01000006">
    <property type="protein sequence ID" value="KKT90116.1"/>
    <property type="molecule type" value="Genomic_DNA"/>
</dbReference>
<sequence length="468" mass="52282">MLNFLIAVLAAVIGFSFFGILPYGGLDILFQTLVFILLCWAANKIFTQIAGIKPNPESAVITALILSLISGPFNVWSDWIILLIIAASAMASKYVLVWNKSHIFNPAAVGVIAGMVMGYPASWWIGSKYILPVILLGGYIVLKKIRNLHLTLSFLAAYTILLILTRPLGQLSGVFLDSAIIFFASVMLVEPLTSPQNKAKRIYFGIFVALALVIFQRLGLAYSLELSLLSGNMLSRILSPDFRMAVVLKRKEYLNQSIIGFWFDSLRPIVFQPGQYLEWTLSHDKPDKRGIRRYFTIASSPTEKEILLATRISDPGSTFKKELANMNPGREITTSKVSGDFILPKDTSRKLLFIAGGIGITPYRSMIKFMLDSNEKRDIILLYGARNKEDFVFRNLFSEAERIGLKNIYIEGGIDSEAIKLNTPDFTERIIYISGPEPMVEAVVGELKSIGVKKTMIKTDYFPGYEKI</sequence>
<evidence type="ECO:0000256" key="8">
    <source>
        <dbReference type="ARBA" id="ARBA00023014"/>
    </source>
</evidence>
<dbReference type="SUPFAM" id="SSF52343">
    <property type="entry name" value="Ferredoxin reductase-like, C-terminal NADP-linked domain"/>
    <property type="match status" value="1"/>
</dbReference>
<dbReference type="SUPFAM" id="SSF63380">
    <property type="entry name" value="Riboflavin synthase domain-like"/>
    <property type="match status" value="1"/>
</dbReference>
<dbReference type="Proteomes" id="UP000034368">
    <property type="component" value="Unassembled WGS sequence"/>
</dbReference>
<feature type="transmembrane region" description="Helical" evidence="9">
    <location>
        <begin position="103"/>
        <end position="119"/>
    </location>
</feature>
<dbReference type="Gene3D" id="2.40.30.10">
    <property type="entry name" value="Translation factors"/>
    <property type="match status" value="1"/>
</dbReference>
<keyword evidence="4" id="KW-0479">Metal-binding</keyword>
<feature type="transmembrane region" description="Helical" evidence="9">
    <location>
        <begin position="171"/>
        <end position="190"/>
    </location>
</feature>
<keyword evidence="5" id="KW-0274">FAD</keyword>
<dbReference type="GO" id="GO:0051537">
    <property type="term" value="F:2 iron, 2 sulfur cluster binding"/>
    <property type="evidence" value="ECO:0007669"/>
    <property type="project" value="UniProtKB-KW"/>
</dbReference>
<dbReference type="InterPro" id="IPR017938">
    <property type="entry name" value="Riboflavin_synthase-like_b-brl"/>
</dbReference>
<evidence type="ECO:0000313" key="11">
    <source>
        <dbReference type="EMBL" id="KKT90116.1"/>
    </source>
</evidence>
<keyword evidence="9" id="KW-0812">Transmembrane</keyword>
<feature type="domain" description="FAD-binding FR-type" evidence="10">
    <location>
        <begin position="240"/>
        <end position="344"/>
    </location>
</feature>
<keyword evidence="9" id="KW-0472">Membrane</keyword>
<evidence type="ECO:0000256" key="3">
    <source>
        <dbReference type="ARBA" id="ARBA00022714"/>
    </source>
</evidence>
<gene>
    <name evidence="11" type="ORF">UW90_C0006G0016</name>
</gene>
<dbReference type="CDD" id="cd00322">
    <property type="entry name" value="FNR_like"/>
    <property type="match status" value="1"/>
</dbReference>
<feature type="transmembrane region" description="Helical" evidence="9">
    <location>
        <begin position="202"/>
        <end position="224"/>
    </location>
</feature>
<evidence type="ECO:0000256" key="2">
    <source>
        <dbReference type="ARBA" id="ARBA00022630"/>
    </source>
</evidence>
<comment type="caution">
    <text evidence="11">The sequence shown here is derived from an EMBL/GenBank/DDBJ whole genome shotgun (WGS) entry which is preliminary data.</text>
</comment>
<evidence type="ECO:0000256" key="7">
    <source>
        <dbReference type="ARBA" id="ARBA00023004"/>
    </source>
</evidence>
<dbReference type="InterPro" id="IPR017927">
    <property type="entry name" value="FAD-bd_FR_type"/>
</dbReference>
<evidence type="ECO:0000259" key="10">
    <source>
        <dbReference type="PROSITE" id="PS51384"/>
    </source>
</evidence>
<dbReference type="InterPro" id="IPR050415">
    <property type="entry name" value="MRET"/>
</dbReference>
<protein>
    <submittedName>
        <fullName evidence="11">Oxidoreductase FAD/NAD(P)-binding domain protein</fullName>
    </submittedName>
</protein>
<dbReference type="PATRIC" id="fig|1619026.3.peg.344"/>
<dbReference type="InterPro" id="IPR001433">
    <property type="entry name" value="OxRdtase_FAD/NAD-bd"/>
</dbReference>
<evidence type="ECO:0000256" key="1">
    <source>
        <dbReference type="ARBA" id="ARBA00001974"/>
    </source>
</evidence>
<proteinExistence type="predicted"/>
<organism evidence="11 12">
    <name type="scientific">Candidatus Yanofskybacteria bacterium GW2011_GWB1_45_11</name>
    <dbReference type="NCBI Taxonomy" id="1619026"/>
    <lineage>
        <taxon>Bacteria</taxon>
        <taxon>Candidatus Yanofskyibacteriota</taxon>
    </lineage>
</organism>
<dbReference type="InterPro" id="IPR039261">
    <property type="entry name" value="FNR_nucleotide-bd"/>
</dbReference>
<evidence type="ECO:0000313" key="12">
    <source>
        <dbReference type="Proteomes" id="UP000034368"/>
    </source>
</evidence>
<dbReference type="PANTHER" id="PTHR47354">
    <property type="entry name" value="NADH OXIDOREDUCTASE HCR"/>
    <property type="match status" value="1"/>
</dbReference>
<reference evidence="11 12" key="1">
    <citation type="journal article" date="2015" name="Nature">
        <title>rRNA introns, odd ribosomes, and small enigmatic genomes across a large radiation of phyla.</title>
        <authorList>
            <person name="Brown C.T."/>
            <person name="Hug L.A."/>
            <person name="Thomas B.C."/>
            <person name="Sharon I."/>
            <person name="Castelle C.J."/>
            <person name="Singh A."/>
            <person name="Wilkins M.J."/>
            <person name="Williams K.H."/>
            <person name="Banfield J.F."/>
        </authorList>
    </citation>
    <scope>NUCLEOTIDE SEQUENCE [LARGE SCALE GENOMIC DNA]</scope>
</reference>
<dbReference type="PRINTS" id="PR00410">
    <property type="entry name" value="PHEHYDRXLASE"/>
</dbReference>
<dbReference type="GO" id="GO:0016491">
    <property type="term" value="F:oxidoreductase activity"/>
    <property type="evidence" value="ECO:0007669"/>
    <property type="project" value="UniProtKB-KW"/>
</dbReference>
<name>A0A0G1L2C0_9BACT</name>
<keyword evidence="8" id="KW-0411">Iron-sulfur</keyword>
<feature type="transmembrane region" description="Helical" evidence="9">
    <location>
        <begin position="28"/>
        <end position="46"/>
    </location>
</feature>
<feature type="transmembrane region" description="Helical" evidence="9">
    <location>
        <begin position="149"/>
        <end position="165"/>
    </location>
</feature>
<evidence type="ECO:0000256" key="9">
    <source>
        <dbReference type="SAM" id="Phobius"/>
    </source>
</evidence>
<dbReference type="Gene3D" id="3.40.50.80">
    <property type="entry name" value="Nucleotide-binding domain of ferredoxin-NADP reductase (FNR) module"/>
    <property type="match status" value="1"/>
</dbReference>
<keyword evidence="6" id="KW-0560">Oxidoreductase</keyword>
<keyword evidence="2" id="KW-0285">Flavoprotein</keyword>
<dbReference type="PROSITE" id="PS51384">
    <property type="entry name" value="FAD_FR"/>
    <property type="match status" value="1"/>
</dbReference>
<feature type="transmembrane region" description="Helical" evidence="9">
    <location>
        <begin position="125"/>
        <end position="142"/>
    </location>
</feature>
<accession>A0A0G1L2C0</accession>
<evidence type="ECO:0000256" key="5">
    <source>
        <dbReference type="ARBA" id="ARBA00022827"/>
    </source>
</evidence>
<dbReference type="GO" id="GO:0046872">
    <property type="term" value="F:metal ion binding"/>
    <property type="evidence" value="ECO:0007669"/>
    <property type="project" value="UniProtKB-KW"/>
</dbReference>
<dbReference type="PANTHER" id="PTHR47354:SF6">
    <property type="entry name" value="NADH OXIDOREDUCTASE HCR"/>
    <property type="match status" value="1"/>
</dbReference>
<keyword evidence="9" id="KW-1133">Transmembrane helix</keyword>
<evidence type="ECO:0000256" key="4">
    <source>
        <dbReference type="ARBA" id="ARBA00022723"/>
    </source>
</evidence>
<feature type="transmembrane region" description="Helical" evidence="9">
    <location>
        <begin position="79"/>
        <end position="96"/>
    </location>
</feature>
<dbReference type="Pfam" id="PF00175">
    <property type="entry name" value="NAD_binding_1"/>
    <property type="match status" value="1"/>
</dbReference>
<dbReference type="InterPro" id="IPR001709">
    <property type="entry name" value="Flavoprot_Pyr_Nucl_cyt_Rdtase"/>
</dbReference>